<name>A0A6A3P2X8_9STRA</name>
<comment type="caution">
    <text evidence="2">The sequence shown here is derived from an EMBL/GenBank/DDBJ whole genome shotgun (WGS) entry which is preliminary data.</text>
</comment>
<gene>
    <name evidence="2" type="ORF">PR001_g504</name>
    <name evidence="1" type="ORF">PR002_g532</name>
    <name evidence="3" type="ORF">PR003_g666</name>
</gene>
<evidence type="ECO:0000313" key="4">
    <source>
        <dbReference type="Proteomes" id="UP000429607"/>
    </source>
</evidence>
<evidence type="ECO:0000313" key="5">
    <source>
        <dbReference type="Proteomes" id="UP000434957"/>
    </source>
</evidence>
<reference evidence="4 6" key="1">
    <citation type="submission" date="2018-09" db="EMBL/GenBank/DDBJ databases">
        <title>Genomic investigation of the strawberry pathogen Phytophthora fragariae indicates pathogenicity is determined by transcriptional variation in three key races.</title>
        <authorList>
            <person name="Adams T.M."/>
            <person name="Armitage A.D."/>
            <person name="Sobczyk M.K."/>
            <person name="Bates H.J."/>
            <person name="Dunwell J.M."/>
            <person name="Nellist C.F."/>
            <person name="Harrison R.J."/>
        </authorList>
    </citation>
    <scope>NUCLEOTIDE SEQUENCE [LARGE SCALE GENOMIC DNA]</scope>
    <source>
        <strain evidence="2 4">SCRP249</strain>
        <strain evidence="1 6">SCRP324</strain>
        <strain evidence="3 5">SCRP333</strain>
    </source>
</reference>
<evidence type="ECO:0000313" key="2">
    <source>
        <dbReference type="EMBL" id="KAE9052431.1"/>
    </source>
</evidence>
<accession>A0A6A3P2X8</accession>
<dbReference type="Proteomes" id="UP000435112">
    <property type="component" value="Unassembled WGS sequence"/>
</dbReference>
<dbReference type="Proteomes" id="UP000434957">
    <property type="component" value="Unassembled WGS sequence"/>
</dbReference>
<keyword evidence="5" id="KW-1185">Reference proteome</keyword>
<dbReference type="OrthoDB" id="58234at2759"/>
<evidence type="ECO:0000313" key="1">
    <source>
        <dbReference type="EMBL" id="KAE9048296.1"/>
    </source>
</evidence>
<dbReference type="EMBL" id="QXFU01000012">
    <property type="protein sequence ID" value="KAE9048296.1"/>
    <property type="molecule type" value="Genomic_DNA"/>
</dbReference>
<dbReference type="AlphaFoldDB" id="A0A6A3P2X8"/>
<dbReference type="EMBL" id="QXFT01000015">
    <property type="protein sequence ID" value="KAE9359589.1"/>
    <property type="molecule type" value="Genomic_DNA"/>
</dbReference>
<dbReference type="EMBL" id="QXFV01000012">
    <property type="protein sequence ID" value="KAE9052431.1"/>
    <property type="molecule type" value="Genomic_DNA"/>
</dbReference>
<organism evidence="2 4">
    <name type="scientific">Phytophthora rubi</name>
    <dbReference type="NCBI Taxonomy" id="129364"/>
    <lineage>
        <taxon>Eukaryota</taxon>
        <taxon>Sar</taxon>
        <taxon>Stramenopiles</taxon>
        <taxon>Oomycota</taxon>
        <taxon>Peronosporomycetes</taxon>
        <taxon>Peronosporales</taxon>
        <taxon>Peronosporaceae</taxon>
        <taxon>Phytophthora</taxon>
    </lineage>
</organism>
<protein>
    <submittedName>
        <fullName evidence="2">Uncharacterized protein</fullName>
    </submittedName>
</protein>
<dbReference type="Proteomes" id="UP000429607">
    <property type="component" value="Unassembled WGS sequence"/>
</dbReference>
<proteinExistence type="predicted"/>
<evidence type="ECO:0000313" key="3">
    <source>
        <dbReference type="EMBL" id="KAE9359589.1"/>
    </source>
</evidence>
<evidence type="ECO:0000313" key="6">
    <source>
        <dbReference type="Proteomes" id="UP000435112"/>
    </source>
</evidence>
<sequence length="145" mass="16126">MDDLPSCFTTVRFIQAIWDGDAKEEDVLALETNRHLSGMYRNLRSCDSRFNAMRERGDAEDAGVDPATLPVASQLYAEFITCAGGALCEKATTAWTTCVESVQTQNKSIRDCDHVKKLMERCMSSKTEDLLKGLQPQIYRPSAAP</sequence>